<name>A0A814MHE3_9BILA</name>
<evidence type="ECO:0000256" key="1">
    <source>
        <dbReference type="SAM" id="MobiDB-lite"/>
    </source>
</evidence>
<reference evidence="2" key="1">
    <citation type="submission" date="2021-02" db="EMBL/GenBank/DDBJ databases">
        <authorList>
            <person name="Nowell W R."/>
        </authorList>
    </citation>
    <scope>NUCLEOTIDE SEQUENCE</scope>
    <source>
        <strain evidence="2">Ploen Becks lab</strain>
    </source>
</reference>
<dbReference type="Proteomes" id="UP000663879">
    <property type="component" value="Unassembled WGS sequence"/>
</dbReference>
<gene>
    <name evidence="2" type="ORF">OXX778_LOCUS19990</name>
</gene>
<evidence type="ECO:0000313" key="2">
    <source>
        <dbReference type="EMBL" id="CAF1076544.1"/>
    </source>
</evidence>
<dbReference type="AlphaFoldDB" id="A0A814MHE3"/>
<comment type="caution">
    <text evidence="2">The sequence shown here is derived from an EMBL/GenBank/DDBJ whole genome shotgun (WGS) entry which is preliminary data.</text>
</comment>
<organism evidence="2 3">
    <name type="scientific">Brachionus calyciflorus</name>
    <dbReference type="NCBI Taxonomy" id="104777"/>
    <lineage>
        <taxon>Eukaryota</taxon>
        <taxon>Metazoa</taxon>
        <taxon>Spiralia</taxon>
        <taxon>Gnathifera</taxon>
        <taxon>Rotifera</taxon>
        <taxon>Eurotatoria</taxon>
        <taxon>Monogononta</taxon>
        <taxon>Pseudotrocha</taxon>
        <taxon>Ploima</taxon>
        <taxon>Brachionidae</taxon>
        <taxon>Brachionus</taxon>
    </lineage>
</organism>
<keyword evidence="3" id="KW-1185">Reference proteome</keyword>
<feature type="region of interest" description="Disordered" evidence="1">
    <location>
        <begin position="56"/>
        <end position="76"/>
    </location>
</feature>
<protein>
    <submittedName>
        <fullName evidence="2">Uncharacterized protein</fullName>
    </submittedName>
</protein>
<proteinExistence type="predicted"/>
<evidence type="ECO:0000313" key="3">
    <source>
        <dbReference type="Proteomes" id="UP000663879"/>
    </source>
</evidence>
<sequence length="107" mass="12186">MTNDANLLYNTANKTFQANIAIDTSSTLNPSTIFENIQNERLLNNEETLATCSKLIDRDPNSPKTPNIKSQTKDKIFTPDPNTIMDLYQDDSVIIFKFSFLNRILKL</sequence>
<dbReference type="EMBL" id="CAJNOC010006377">
    <property type="protein sequence ID" value="CAF1076544.1"/>
    <property type="molecule type" value="Genomic_DNA"/>
</dbReference>
<accession>A0A814MHE3</accession>